<evidence type="ECO:0000256" key="7">
    <source>
        <dbReference type="ARBA" id="ARBA00047368"/>
    </source>
</evidence>
<keyword evidence="4 17" id="KW-0812">Transmembrane</keyword>
<evidence type="ECO:0000313" key="18">
    <source>
        <dbReference type="EMBL" id="CAK1593279.1"/>
    </source>
</evidence>
<dbReference type="PANTHER" id="PTHR10989:SF16">
    <property type="entry name" value="AT02829P-RELATED"/>
    <property type="match status" value="1"/>
</dbReference>
<comment type="catalytic activity">
    <reaction evidence="11">
        <text>12-(9Z-octadecenoyloxy)-octadecanoate + H2O = 12-hydroxyoctadecanoate + (9Z)-octadecenoate + H(+)</text>
        <dbReference type="Rhea" id="RHEA:52060"/>
        <dbReference type="ChEBI" id="CHEBI:15377"/>
        <dbReference type="ChEBI" id="CHEBI:15378"/>
        <dbReference type="ChEBI" id="CHEBI:30823"/>
        <dbReference type="ChEBI" id="CHEBI:84201"/>
        <dbReference type="ChEBI" id="CHEBI:136302"/>
    </reaction>
    <physiologicalReaction direction="left-to-right" evidence="11">
        <dbReference type="Rhea" id="RHEA:52061"/>
    </physiologicalReaction>
</comment>
<dbReference type="PANTHER" id="PTHR10989">
    <property type="entry name" value="ANDROGEN-INDUCED PROTEIN 1-RELATED"/>
    <property type="match status" value="1"/>
</dbReference>
<evidence type="ECO:0000256" key="5">
    <source>
        <dbReference type="ARBA" id="ARBA00022989"/>
    </source>
</evidence>
<evidence type="ECO:0000256" key="11">
    <source>
        <dbReference type="ARBA" id="ARBA00048701"/>
    </source>
</evidence>
<comment type="catalytic activity">
    <reaction evidence="10">
        <text>12-octadecanoyloxy-octadecanoate + H2O = 12-hydroxyoctadecanoate + octadecanoate + H(+)</text>
        <dbReference type="Rhea" id="RHEA:52080"/>
        <dbReference type="ChEBI" id="CHEBI:15377"/>
        <dbReference type="ChEBI" id="CHEBI:15378"/>
        <dbReference type="ChEBI" id="CHEBI:25629"/>
        <dbReference type="ChEBI" id="CHEBI:84201"/>
        <dbReference type="ChEBI" id="CHEBI:136330"/>
    </reaction>
    <physiologicalReaction direction="left-to-right" evidence="10">
        <dbReference type="Rhea" id="RHEA:52081"/>
    </physiologicalReaction>
</comment>
<reference evidence="18 19" key="1">
    <citation type="submission" date="2023-11" db="EMBL/GenBank/DDBJ databases">
        <authorList>
            <person name="Hedman E."/>
            <person name="Englund M."/>
            <person name="Stromberg M."/>
            <person name="Nyberg Akerstrom W."/>
            <person name="Nylinder S."/>
            <person name="Jareborg N."/>
            <person name="Kallberg Y."/>
            <person name="Kronander E."/>
        </authorList>
    </citation>
    <scope>NUCLEOTIDE SEQUENCE [LARGE SCALE GENOMIC DNA]</scope>
</reference>
<feature type="transmembrane region" description="Helical" evidence="17">
    <location>
        <begin position="109"/>
        <end position="132"/>
    </location>
</feature>
<evidence type="ECO:0000256" key="10">
    <source>
        <dbReference type="ARBA" id="ARBA00048680"/>
    </source>
</evidence>
<comment type="catalytic activity">
    <reaction evidence="7">
        <text>12-hexadecanoyloxy-octadecanoate + H2O = 12-hydroxyoctadecanoate + hexadecanoate + H(+)</text>
        <dbReference type="Rhea" id="RHEA:52056"/>
        <dbReference type="ChEBI" id="CHEBI:7896"/>
        <dbReference type="ChEBI" id="CHEBI:15377"/>
        <dbReference type="ChEBI" id="CHEBI:15378"/>
        <dbReference type="ChEBI" id="CHEBI:83677"/>
        <dbReference type="ChEBI" id="CHEBI:84201"/>
    </reaction>
    <physiologicalReaction direction="left-to-right" evidence="7">
        <dbReference type="Rhea" id="RHEA:52057"/>
    </physiologicalReaction>
</comment>
<evidence type="ECO:0000256" key="4">
    <source>
        <dbReference type="ARBA" id="ARBA00022692"/>
    </source>
</evidence>
<evidence type="ECO:0000256" key="6">
    <source>
        <dbReference type="ARBA" id="ARBA00023136"/>
    </source>
</evidence>
<comment type="similarity">
    <text evidence="3">Belongs to the AIG1 family.</text>
</comment>
<evidence type="ECO:0000256" key="16">
    <source>
        <dbReference type="ARBA" id="ARBA00049428"/>
    </source>
</evidence>
<comment type="catalytic activity">
    <reaction evidence="13">
        <text>9-octadecanoyloxy-octadecanoate + H2O = 9-hydroxy-octadecanoate + octadecanoate + H(+)</text>
        <dbReference type="Rhea" id="RHEA:52096"/>
        <dbReference type="ChEBI" id="CHEBI:15377"/>
        <dbReference type="ChEBI" id="CHEBI:15378"/>
        <dbReference type="ChEBI" id="CHEBI:25629"/>
        <dbReference type="ChEBI" id="CHEBI:136286"/>
        <dbReference type="ChEBI" id="CHEBI:136373"/>
    </reaction>
    <physiologicalReaction direction="left-to-right" evidence="13">
        <dbReference type="Rhea" id="RHEA:52097"/>
    </physiologicalReaction>
</comment>
<feature type="transmembrane region" description="Helical" evidence="17">
    <location>
        <begin position="181"/>
        <end position="200"/>
    </location>
</feature>
<evidence type="ECO:0000256" key="1">
    <source>
        <dbReference type="ARBA" id="ARBA00000923"/>
    </source>
</evidence>
<dbReference type="Pfam" id="PF04750">
    <property type="entry name" value="Far-17a_AIG1"/>
    <property type="match status" value="1"/>
</dbReference>
<comment type="subcellular location">
    <subcellularLocation>
        <location evidence="2">Endomembrane system</location>
        <topology evidence="2">Multi-pass membrane protein</topology>
    </subcellularLocation>
</comment>
<comment type="catalytic activity">
    <reaction evidence="15">
        <text>13-(9Z-hexadecenoyloxy)-octadecanoate + H2O = 13-hydroxy-octadecanoate + (9Z)-hexadecenoate + H(+)</text>
        <dbReference type="Rhea" id="RHEA:52076"/>
        <dbReference type="ChEBI" id="CHEBI:15377"/>
        <dbReference type="ChEBI" id="CHEBI:15378"/>
        <dbReference type="ChEBI" id="CHEBI:32372"/>
        <dbReference type="ChEBI" id="CHEBI:136304"/>
        <dbReference type="ChEBI" id="CHEBI:136315"/>
    </reaction>
    <physiologicalReaction direction="left-to-right" evidence="15">
        <dbReference type="Rhea" id="RHEA:52077"/>
    </physiologicalReaction>
</comment>
<keyword evidence="6 17" id="KW-0472">Membrane</keyword>
<keyword evidence="19" id="KW-1185">Reference proteome</keyword>
<comment type="caution">
    <text evidence="18">The sequence shown here is derived from an EMBL/GenBank/DDBJ whole genome shotgun (WGS) entry which is preliminary data.</text>
</comment>
<evidence type="ECO:0000256" key="9">
    <source>
        <dbReference type="ARBA" id="ARBA00047863"/>
    </source>
</evidence>
<comment type="catalytic activity">
    <reaction evidence="1">
        <text>9-(9Z-hexadecenoyloxy)-octadecanoate + H2O = (9Z)-hexadecenoate + 9-hydroxy-octadecanoate + H(+)</text>
        <dbReference type="Rhea" id="RHEA:52068"/>
        <dbReference type="ChEBI" id="CHEBI:15377"/>
        <dbReference type="ChEBI" id="CHEBI:15378"/>
        <dbReference type="ChEBI" id="CHEBI:32372"/>
        <dbReference type="ChEBI" id="CHEBI:136286"/>
        <dbReference type="ChEBI" id="CHEBI:136309"/>
    </reaction>
    <physiologicalReaction direction="left-to-right" evidence="1">
        <dbReference type="Rhea" id="RHEA:52069"/>
    </physiologicalReaction>
</comment>
<dbReference type="GO" id="GO:0016020">
    <property type="term" value="C:membrane"/>
    <property type="evidence" value="ECO:0007669"/>
    <property type="project" value="InterPro"/>
</dbReference>
<dbReference type="InterPro" id="IPR006838">
    <property type="entry name" value="ADTRP_AIG1"/>
</dbReference>
<evidence type="ECO:0008006" key="20">
    <source>
        <dbReference type="Google" id="ProtNLM"/>
    </source>
</evidence>
<proteinExistence type="inferred from homology"/>
<organism evidence="18 19">
    <name type="scientific">Parnassius mnemosyne</name>
    <name type="common">clouded apollo</name>
    <dbReference type="NCBI Taxonomy" id="213953"/>
    <lineage>
        <taxon>Eukaryota</taxon>
        <taxon>Metazoa</taxon>
        <taxon>Ecdysozoa</taxon>
        <taxon>Arthropoda</taxon>
        <taxon>Hexapoda</taxon>
        <taxon>Insecta</taxon>
        <taxon>Pterygota</taxon>
        <taxon>Neoptera</taxon>
        <taxon>Endopterygota</taxon>
        <taxon>Lepidoptera</taxon>
        <taxon>Glossata</taxon>
        <taxon>Ditrysia</taxon>
        <taxon>Papilionoidea</taxon>
        <taxon>Papilionidae</taxon>
        <taxon>Parnassiinae</taxon>
        <taxon>Parnassini</taxon>
        <taxon>Parnassius</taxon>
        <taxon>Driopa</taxon>
    </lineage>
</organism>
<accession>A0AAV1LE30</accession>
<feature type="transmembrane region" description="Helical" evidence="17">
    <location>
        <begin position="212"/>
        <end position="234"/>
    </location>
</feature>
<dbReference type="EMBL" id="CAVLGL010000088">
    <property type="protein sequence ID" value="CAK1593279.1"/>
    <property type="molecule type" value="Genomic_DNA"/>
</dbReference>
<evidence type="ECO:0000256" key="13">
    <source>
        <dbReference type="ARBA" id="ARBA00049221"/>
    </source>
</evidence>
<dbReference type="AlphaFoldDB" id="A0AAV1LE30"/>
<evidence type="ECO:0000256" key="17">
    <source>
        <dbReference type="SAM" id="Phobius"/>
    </source>
</evidence>
<keyword evidence="5 17" id="KW-1133">Transmembrane helix</keyword>
<protein>
    <recommendedName>
        <fullName evidence="20">Androgen-dependent TFPI-regulating protein-like</fullName>
    </recommendedName>
</protein>
<sequence>MKYISNTSSQAVTFYRPINNYAYYRLFGYITALALHGGNVITMLFALQGDSMKDPEIETFYSLQWVYITIWNVVFQIIYSFLGILCDLPTTLEVKEPMLTKNLKSYREVLFTTIILPFGFAIFIIFWSIYIYDREMIFPAFIDKVIRQESNHIMHTAIVPIVLWELAFLPKSEPKSHKWNLAGTYGCFITYLYVLFSTFARRGIWPYPILKICYGSIYFPMIFIGIAITLYLMYYGQWRVNSLLWGTNVTSKEKV</sequence>
<evidence type="ECO:0000256" key="2">
    <source>
        <dbReference type="ARBA" id="ARBA00004127"/>
    </source>
</evidence>
<evidence type="ECO:0000256" key="15">
    <source>
        <dbReference type="ARBA" id="ARBA00049322"/>
    </source>
</evidence>
<comment type="catalytic activity">
    <reaction evidence="14">
        <text>13-(9Z-octadecenoyloxy)-octadecanoate + H2O = 13-hydroxy-octadecanoate + (9Z)-octadecenoate + H(+)</text>
        <dbReference type="Rhea" id="RHEA:52064"/>
        <dbReference type="ChEBI" id="CHEBI:15377"/>
        <dbReference type="ChEBI" id="CHEBI:15378"/>
        <dbReference type="ChEBI" id="CHEBI:30823"/>
        <dbReference type="ChEBI" id="CHEBI:136303"/>
        <dbReference type="ChEBI" id="CHEBI:136304"/>
    </reaction>
    <physiologicalReaction direction="left-to-right" evidence="14">
        <dbReference type="Rhea" id="RHEA:52065"/>
    </physiologicalReaction>
</comment>
<dbReference type="SUPFAM" id="SSF81483">
    <property type="entry name" value="Bacterial photosystem II reaction centre, L and M subunits"/>
    <property type="match status" value="1"/>
</dbReference>
<dbReference type="Proteomes" id="UP001314205">
    <property type="component" value="Unassembled WGS sequence"/>
</dbReference>
<comment type="catalytic activity">
    <reaction evidence="12">
        <text>9-(9Z-octadecenoyloxy)-octadecanoate + H2O = 9-hydroxy-octadecanoate + (9Z)-octadecenoate + H(+)</text>
        <dbReference type="Rhea" id="RHEA:52048"/>
        <dbReference type="ChEBI" id="CHEBI:15377"/>
        <dbReference type="ChEBI" id="CHEBI:15378"/>
        <dbReference type="ChEBI" id="CHEBI:30823"/>
        <dbReference type="ChEBI" id="CHEBI:136282"/>
        <dbReference type="ChEBI" id="CHEBI:136286"/>
    </reaction>
    <physiologicalReaction direction="left-to-right" evidence="12">
        <dbReference type="Rhea" id="RHEA:52049"/>
    </physiologicalReaction>
</comment>
<evidence type="ECO:0000256" key="8">
    <source>
        <dbReference type="ARBA" id="ARBA00047427"/>
    </source>
</evidence>
<dbReference type="GO" id="GO:0012505">
    <property type="term" value="C:endomembrane system"/>
    <property type="evidence" value="ECO:0007669"/>
    <property type="project" value="UniProtKB-SubCell"/>
</dbReference>
<name>A0AAV1LE30_9NEOP</name>
<comment type="catalytic activity">
    <reaction evidence="16">
        <text>12-(9Z-hexadecenoyloxy)-octadecanoate + H2O = 12-hydroxyoctadecanoate + (9Z)-hexadecenoate + H(+)</text>
        <dbReference type="Rhea" id="RHEA:52072"/>
        <dbReference type="ChEBI" id="CHEBI:15377"/>
        <dbReference type="ChEBI" id="CHEBI:15378"/>
        <dbReference type="ChEBI" id="CHEBI:32372"/>
        <dbReference type="ChEBI" id="CHEBI:84201"/>
        <dbReference type="ChEBI" id="CHEBI:136312"/>
    </reaction>
    <physiologicalReaction direction="left-to-right" evidence="16">
        <dbReference type="Rhea" id="RHEA:52073"/>
    </physiologicalReaction>
</comment>
<dbReference type="InterPro" id="IPR036854">
    <property type="entry name" value="Photo_II_D1/D2_sf"/>
</dbReference>
<evidence type="ECO:0000313" key="19">
    <source>
        <dbReference type="Proteomes" id="UP001314205"/>
    </source>
</evidence>
<evidence type="ECO:0000256" key="14">
    <source>
        <dbReference type="ARBA" id="ARBA00049296"/>
    </source>
</evidence>
<evidence type="ECO:0000256" key="3">
    <source>
        <dbReference type="ARBA" id="ARBA00009300"/>
    </source>
</evidence>
<feature type="transmembrane region" description="Helical" evidence="17">
    <location>
        <begin position="65"/>
        <end position="88"/>
    </location>
</feature>
<comment type="catalytic activity">
    <reaction evidence="8">
        <text>13-octadecanoyloxy-octadecanoate + H2O = 13-hydroxy-octadecanoate + octadecanoate + H(+)</text>
        <dbReference type="Rhea" id="RHEA:52084"/>
        <dbReference type="ChEBI" id="CHEBI:15377"/>
        <dbReference type="ChEBI" id="CHEBI:15378"/>
        <dbReference type="ChEBI" id="CHEBI:25629"/>
        <dbReference type="ChEBI" id="CHEBI:136304"/>
        <dbReference type="ChEBI" id="CHEBI:136335"/>
    </reaction>
    <physiologicalReaction direction="left-to-right" evidence="8">
        <dbReference type="Rhea" id="RHEA:52085"/>
    </physiologicalReaction>
</comment>
<comment type="catalytic activity">
    <reaction evidence="9">
        <text>9-hexadecanoyloxy-octadecanoate + H2O = 9-hydroxy-octadecanoate + hexadecanoate + H(+)</text>
        <dbReference type="Rhea" id="RHEA:52052"/>
        <dbReference type="ChEBI" id="CHEBI:7896"/>
        <dbReference type="ChEBI" id="CHEBI:15377"/>
        <dbReference type="ChEBI" id="CHEBI:15378"/>
        <dbReference type="ChEBI" id="CHEBI:83670"/>
        <dbReference type="ChEBI" id="CHEBI:136286"/>
    </reaction>
    <physiologicalReaction direction="left-to-right" evidence="9">
        <dbReference type="Rhea" id="RHEA:52053"/>
    </physiologicalReaction>
</comment>
<evidence type="ECO:0000256" key="12">
    <source>
        <dbReference type="ARBA" id="ARBA00048800"/>
    </source>
</evidence>
<feature type="transmembrane region" description="Helical" evidence="17">
    <location>
        <begin position="26"/>
        <end position="45"/>
    </location>
</feature>
<gene>
    <name evidence="18" type="ORF">PARMNEM_LOCUS13077</name>
</gene>